<dbReference type="GO" id="GO:0032259">
    <property type="term" value="P:methylation"/>
    <property type="evidence" value="ECO:0007669"/>
    <property type="project" value="UniProtKB-KW"/>
</dbReference>
<dbReference type="Pfam" id="PF12847">
    <property type="entry name" value="Methyltransf_18"/>
    <property type="match status" value="1"/>
</dbReference>
<evidence type="ECO:0000313" key="2">
    <source>
        <dbReference type="Proteomes" id="UP000824229"/>
    </source>
</evidence>
<keyword evidence="1" id="KW-0808">Transferase</keyword>
<dbReference type="Gene3D" id="3.40.50.150">
    <property type="entry name" value="Vaccinia Virus protein VP39"/>
    <property type="match status" value="1"/>
</dbReference>
<dbReference type="AlphaFoldDB" id="A0A9E2KC17"/>
<proteinExistence type="predicted"/>
<protein>
    <submittedName>
        <fullName evidence="1">Class I SAM-dependent methyltransferase</fullName>
    </submittedName>
</protein>
<accession>A0A9E2KC17</accession>
<reference evidence="1" key="2">
    <citation type="submission" date="2021-04" db="EMBL/GenBank/DDBJ databases">
        <authorList>
            <person name="Gilroy R."/>
        </authorList>
    </citation>
    <scope>NUCLEOTIDE SEQUENCE</scope>
    <source>
        <strain evidence="1">B5-657</strain>
    </source>
</reference>
<name>A0A9E2KC17_9FIRM</name>
<dbReference type="GO" id="GO:0160105">
    <property type="term" value="F:tRNA (adenine(22)-N1)-methyltransferase activity"/>
    <property type="evidence" value="ECO:0007669"/>
    <property type="project" value="InterPro"/>
</dbReference>
<dbReference type="SUPFAM" id="SSF53335">
    <property type="entry name" value="S-adenosyl-L-methionine-dependent methyltransferases"/>
    <property type="match status" value="1"/>
</dbReference>
<sequence>MQLSIRLSAIAKFVPQGSRVIDVGTDHAYIPIYLSEKGIAKSCLATDINKGPLEKARKNLVAHKISNVDLKQTNGLEGISCDAGNIIMISGMGGYLIIDILKRGKSLVEKMDKLILQPQQDIDEVRKYLHSIGFKIEDEDFVQDDEKYYTIIVAVPGEEYYEKSYEYTYGKCLIEKKLPLFKTWITQKRHKQECIYTALESQDSQNALQRKEELMQEIQTLREVEACLD</sequence>
<dbReference type="Proteomes" id="UP000824229">
    <property type="component" value="Unassembled WGS sequence"/>
</dbReference>
<dbReference type="InterPro" id="IPR029063">
    <property type="entry name" value="SAM-dependent_MTases_sf"/>
</dbReference>
<gene>
    <name evidence="1" type="ORF">H9872_05100</name>
</gene>
<dbReference type="PANTHER" id="PTHR38451">
    <property type="entry name" value="TRNA (ADENINE(22)-N(1))-METHYLTRANSFERASE"/>
    <property type="match status" value="1"/>
</dbReference>
<dbReference type="InterPro" id="IPR006901">
    <property type="entry name" value="TrmK"/>
</dbReference>
<organism evidence="1 2">
    <name type="scientific">Candidatus Cellulosilyticum pullistercoris</name>
    <dbReference type="NCBI Taxonomy" id="2838521"/>
    <lineage>
        <taxon>Bacteria</taxon>
        <taxon>Bacillati</taxon>
        <taxon>Bacillota</taxon>
        <taxon>Clostridia</taxon>
        <taxon>Lachnospirales</taxon>
        <taxon>Cellulosilyticaceae</taxon>
        <taxon>Cellulosilyticum</taxon>
    </lineage>
</organism>
<dbReference type="EMBL" id="JAHLFQ010000113">
    <property type="protein sequence ID" value="MBU3804119.1"/>
    <property type="molecule type" value="Genomic_DNA"/>
</dbReference>
<evidence type="ECO:0000313" key="1">
    <source>
        <dbReference type="EMBL" id="MBU3804119.1"/>
    </source>
</evidence>
<dbReference type="PANTHER" id="PTHR38451:SF1">
    <property type="entry name" value="TRNA (ADENINE(22)-N(1))-METHYLTRANSFERASE"/>
    <property type="match status" value="1"/>
</dbReference>
<keyword evidence="1" id="KW-0489">Methyltransferase</keyword>
<comment type="caution">
    <text evidence="1">The sequence shown here is derived from an EMBL/GenBank/DDBJ whole genome shotgun (WGS) entry which is preliminary data.</text>
</comment>
<dbReference type="PIRSF" id="PIRSF018637">
    <property type="entry name" value="TrmK"/>
    <property type="match status" value="1"/>
</dbReference>
<reference evidence="1" key="1">
    <citation type="journal article" date="2021" name="PeerJ">
        <title>Extensive microbial diversity within the chicken gut microbiome revealed by metagenomics and culture.</title>
        <authorList>
            <person name="Gilroy R."/>
            <person name="Ravi A."/>
            <person name="Getino M."/>
            <person name="Pursley I."/>
            <person name="Horton D.L."/>
            <person name="Alikhan N.F."/>
            <person name="Baker D."/>
            <person name="Gharbi K."/>
            <person name="Hall N."/>
            <person name="Watson M."/>
            <person name="Adriaenssens E.M."/>
            <person name="Foster-Nyarko E."/>
            <person name="Jarju S."/>
            <person name="Secka A."/>
            <person name="Antonio M."/>
            <person name="Oren A."/>
            <person name="Chaudhuri R.R."/>
            <person name="La Ragione R."/>
            <person name="Hildebrand F."/>
            <person name="Pallen M.J."/>
        </authorList>
    </citation>
    <scope>NUCLEOTIDE SEQUENCE</scope>
    <source>
        <strain evidence="1">B5-657</strain>
    </source>
</reference>